<gene>
    <name evidence="1" type="ORF">SAMN05216274_11479</name>
</gene>
<organism evidence="1 2">
    <name type="scientific">Cryobacterium levicorallinum</name>
    <dbReference type="NCBI Taxonomy" id="995038"/>
    <lineage>
        <taxon>Bacteria</taxon>
        <taxon>Bacillati</taxon>
        <taxon>Actinomycetota</taxon>
        <taxon>Actinomycetes</taxon>
        <taxon>Micrococcales</taxon>
        <taxon>Microbacteriaceae</taxon>
        <taxon>Cryobacterium</taxon>
    </lineage>
</organism>
<dbReference type="RefSeq" id="WP_241994623.1">
    <property type="nucleotide sequence ID" value="NZ_BKAC01000015.1"/>
</dbReference>
<evidence type="ECO:0000313" key="1">
    <source>
        <dbReference type="EMBL" id="SFH77071.1"/>
    </source>
</evidence>
<comment type="caution">
    <text evidence="1">The sequence shown here is derived from an EMBL/GenBank/DDBJ whole genome shotgun (WGS) entry which is preliminary data.</text>
</comment>
<name>A0ABY1EGJ9_9MICO</name>
<protein>
    <submittedName>
        <fullName evidence="1">Uncharacterized protein</fullName>
    </submittedName>
</protein>
<dbReference type="EMBL" id="FOPW01000014">
    <property type="protein sequence ID" value="SFH77071.1"/>
    <property type="molecule type" value="Genomic_DNA"/>
</dbReference>
<keyword evidence="2" id="KW-1185">Reference proteome</keyword>
<evidence type="ECO:0000313" key="2">
    <source>
        <dbReference type="Proteomes" id="UP000199681"/>
    </source>
</evidence>
<proteinExistence type="predicted"/>
<dbReference type="Gene3D" id="1.10.287.1080">
    <property type="entry name" value="MazG-like"/>
    <property type="match status" value="1"/>
</dbReference>
<sequence>MTHSPTHSPTNTPDTGLSAASTEALSVRALYEILEQRFNGKTWSLNEMAIGYTNDVGYIGRLLLAHDGTWPIDGEATAELTHKLAESLWWTFVPASKLDIDIDQAFSETMSTIRTNLEATIERTAL</sequence>
<dbReference type="Proteomes" id="UP000199681">
    <property type="component" value="Unassembled WGS sequence"/>
</dbReference>
<reference evidence="1 2" key="1">
    <citation type="submission" date="2016-10" db="EMBL/GenBank/DDBJ databases">
        <authorList>
            <person name="Varghese N."/>
            <person name="Submissions S."/>
        </authorList>
    </citation>
    <scope>NUCLEOTIDE SEQUENCE [LARGE SCALE GENOMIC DNA]</scope>
    <source>
        <strain evidence="1 2">GMCC 1.11211</strain>
    </source>
</reference>
<accession>A0ABY1EGJ9</accession>